<comment type="caution">
    <text evidence="1">The sequence shown here is derived from an EMBL/GenBank/DDBJ whole genome shotgun (WGS) entry which is preliminary data.</text>
</comment>
<accession>A0ABQ6BUU7</accession>
<sequence length="133" mass="15386">MNDLRFYEEIVRDSFGLWISGLFGAIGSWNPEMDFFQRKELFFFFVKDLLSRGVIKFIAPGADCYISPENPSPRYVISDENVYWKATPEEIVSYLKSLWPIGVSDENDIELAVYFYEIPGVVWIDENGDVFGS</sequence>
<proteinExistence type="predicted"/>
<dbReference type="Proteomes" id="UP001156836">
    <property type="component" value="Unassembled WGS sequence"/>
</dbReference>
<dbReference type="SUPFAM" id="SSF160472">
    <property type="entry name" value="NMB0513-like"/>
    <property type="match status" value="1"/>
</dbReference>
<dbReference type="RefSeq" id="WP_157235995.1">
    <property type="nucleotide sequence ID" value="NZ_BSOZ01000047.1"/>
</dbReference>
<evidence type="ECO:0000313" key="2">
    <source>
        <dbReference type="Proteomes" id="UP001156836"/>
    </source>
</evidence>
<dbReference type="EMBL" id="BSOZ01000047">
    <property type="protein sequence ID" value="GLS05444.1"/>
    <property type="molecule type" value="Genomic_DNA"/>
</dbReference>
<protein>
    <submittedName>
        <fullName evidence="1">Uncharacterized protein</fullName>
    </submittedName>
</protein>
<dbReference type="Gene3D" id="1.10.3510.10">
    <property type="entry name" value="NMB0513-like"/>
    <property type="match status" value="1"/>
</dbReference>
<dbReference type="InterPro" id="IPR023138">
    <property type="entry name" value="NMB0513-like_sf"/>
</dbReference>
<gene>
    <name evidence="1" type="ORF">GCM10007860_25970</name>
</gene>
<keyword evidence="2" id="KW-1185">Reference proteome</keyword>
<evidence type="ECO:0000313" key="1">
    <source>
        <dbReference type="EMBL" id="GLS05444.1"/>
    </source>
</evidence>
<organism evidence="1 2">
    <name type="scientific">Chitiniphilus shinanonensis</name>
    <dbReference type="NCBI Taxonomy" id="553088"/>
    <lineage>
        <taxon>Bacteria</taxon>
        <taxon>Pseudomonadati</taxon>
        <taxon>Pseudomonadota</taxon>
        <taxon>Betaproteobacteria</taxon>
        <taxon>Neisseriales</taxon>
        <taxon>Chitinibacteraceae</taxon>
        <taxon>Chitiniphilus</taxon>
    </lineage>
</organism>
<reference evidence="2" key="1">
    <citation type="journal article" date="2019" name="Int. J. Syst. Evol. Microbiol.">
        <title>The Global Catalogue of Microorganisms (GCM) 10K type strain sequencing project: providing services to taxonomists for standard genome sequencing and annotation.</title>
        <authorList>
            <consortium name="The Broad Institute Genomics Platform"/>
            <consortium name="The Broad Institute Genome Sequencing Center for Infectious Disease"/>
            <person name="Wu L."/>
            <person name="Ma J."/>
        </authorList>
    </citation>
    <scope>NUCLEOTIDE SEQUENCE [LARGE SCALE GENOMIC DNA]</scope>
    <source>
        <strain evidence="2">NBRC 104970</strain>
    </source>
</reference>
<name>A0ABQ6BUU7_9NEIS</name>